<dbReference type="AlphaFoldDB" id="A0A2T4PUL7"/>
<accession>A0A2T4PUL7</accession>
<evidence type="ECO:0000256" key="3">
    <source>
        <dbReference type="ARBA" id="ARBA00040173"/>
    </source>
</evidence>
<comment type="cofactor">
    <cofactor evidence="2">
        <name>[2Fe-2S] cluster</name>
        <dbReference type="ChEBI" id="CHEBI:190135"/>
    </cofactor>
</comment>
<gene>
    <name evidence="4" type="ORF">BU072_04375</name>
</gene>
<dbReference type="PANTHER" id="PTHR33221">
    <property type="entry name" value="WINGED HELIX-TURN-HELIX TRANSCRIPTIONAL REGULATOR, RRF2 FAMILY"/>
    <property type="match status" value="1"/>
</dbReference>
<evidence type="ECO:0000313" key="5">
    <source>
        <dbReference type="Proteomes" id="UP000241209"/>
    </source>
</evidence>
<sequence>MKLTQYTDYSLRVLMYLAQQNKQSQIEEIATFYGISKNHLTKVVHQLVKLGYLKSIRGRNGGIILNQTPSEINIGKLVRQTEDHFELVECFNMETNTCPIALNCGLKGALNHALNEYLLTLDKYYLSDIIPKNTLKETLYTP</sequence>
<dbReference type="RefSeq" id="WP_107556817.1">
    <property type="nucleotide sequence ID" value="NZ_CANQVP010000024.1"/>
</dbReference>
<comment type="caution">
    <text evidence="4">The sequence shown here is derived from an EMBL/GenBank/DDBJ whole genome shotgun (WGS) entry which is preliminary data.</text>
</comment>
<dbReference type="STRING" id="1167632.GCA_000286335_00551"/>
<evidence type="ECO:0000256" key="1">
    <source>
        <dbReference type="ARBA" id="ARBA00023125"/>
    </source>
</evidence>
<dbReference type="PROSITE" id="PS51197">
    <property type="entry name" value="HTH_RRF2_2"/>
    <property type="match status" value="1"/>
</dbReference>
<name>A0A2T4PUL7_9STAP</name>
<dbReference type="NCBIfam" id="TIGR00738">
    <property type="entry name" value="rrf2_super"/>
    <property type="match status" value="1"/>
</dbReference>
<dbReference type="PROSITE" id="PS01332">
    <property type="entry name" value="HTH_RRF2_1"/>
    <property type="match status" value="1"/>
</dbReference>
<dbReference type="EMBL" id="PZFK01000007">
    <property type="protein sequence ID" value="PTI30138.1"/>
    <property type="molecule type" value="Genomic_DNA"/>
</dbReference>
<dbReference type="InterPro" id="IPR036390">
    <property type="entry name" value="WH_DNA-bd_sf"/>
</dbReference>
<dbReference type="SUPFAM" id="SSF46785">
    <property type="entry name" value="Winged helix' DNA-binding domain"/>
    <property type="match status" value="1"/>
</dbReference>
<dbReference type="Pfam" id="PF02082">
    <property type="entry name" value="Rrf2"/>
    <property type="match status" value="1"/>
</dbReference>
<proteinExistence type="predicted"/>
<dbReference type="PANTHER" id="PTHR33221:SF4">
    <property type="entry name" value="HTH-TYPE TRANSCRIPTIONAL REPRESSOR NSRR"/>
    <property type="match status" value="1"/>
</dbReference>
<dbReference type="Gene3D" id="1.10.10.10">
    <property type="entry name" value="Winged helix-like DNA-binding domain superfamily/Winged helix DNA-binding domain"/>
    <property type="match status" value="1"/>
</dbReference>
<dbReference type="GO" id="GO:0003700">
    <property type="term" value="F:DNA-binding transcription factor activity"/>
    <property type="evidence" value="ECO:0007669"/>
    <property type="project" value="TreeGrafter"/>
</dbReference>
<reference evidence="4 5" key="1">
    <citation type="journal article" date="2016" name="Front. Microbiol.">
        <title>Comprehensive Phylogenetic Analysis of Bovine Non-aureus Staphylococci Species Based on Whole-Genome Sequencing.</title>
        <authorList>
            <person name="Naushad S."/>
            <person name="Barkema H.W."/>
            <person name="Luby C."/>
            <person name="Condas L.A."/>
            <person name="Nobrega D.B."/>
            <person name="Carson D.A."/>
            <person name="De Buck J."/>
        </authorList>
    </citation>
    <scope>NUCLEOTIDE SEQUENCE [LARGE SCALE GENOMIC DNA]</scope>
    <source>
        <strain evidence="4 5">SNUC 2204</strain>
    </source>
</reference>
<dbReference type="InterPro" id="IPR036388">
    <property type="entry name" value="WH-like_DNA-bd_sf"/>
</dbReference>
<dbReference type="Proteomes" id="UP000241209">
    <property type="component" value="Unassembled WGS sequence"/>
</dbReference>
<dbReference type="InterPro" id="IPR000944">
    <property type="entry name" value="Tscrpt_reg_Rrf2"/>
</dbReference>
<dbReference type="OrthoDB" id="9795923at2"/>
<protein>
    <recommendedName>
        <fullName evidence="3">HTH-type transcriptional regulator NsrR</fullName>
    </recommendedName>
</protein>
<dbReference type="GO" id="GO:0005829">
    <property type="term" value="C:cytosol"/>
    <property type="evidence" value="ECO:0007669"/>
    <property type="project" value="TreeGrafter"/>
</dbReference>
<evidence type="ECO:0000313" key="4">
    <source>
        <dbReference type="EMBL" id="PTI30138.1"/>
    </source>
</evidence>
<dbReference type="InterPro" id="IPR030489">
    <property type="entry name" value="TR_Rrf2-type_CS"/>
</dbReference>
<dbReference type="GO" id="GO:0003677">
    <property type="term" value="F:DNA binding"/>
    <property type="evidence" value="ECO:0007669"/>
    <property type="project" value="UniProtKB-KW"/>
</dbReference>
<keyword evidence="1" id="KW-0238">DNA-binding</keyword>
<organism evidence="4 5">
    <name type="scientific">Mammaliicoccus vitulinus</name>
    <dbReference type="NCBI Taxonomy" id="71237"/>
    <lineage>
        <taxon>Bacteria</taxon>
        <taxon>Bacillati</taxon>
        <taxon>Bacillota</taxon>
        <taxon>Bacilli</taxon>
        <taxon>Bacillales</taxon>
        <taxon>Staphylococcaceae</taxon>
        <taxon>Mammaliicoccus</taxon>
    </lineage>
</organism>
<evidence type="ECO:0000256" key="2">
    <source>
        <dbReference type="ARBA" id="ARBA00034078"/>
    </source>
</evidence>